<gene>
    <name evidence="1" type="ORF">FWILDA_LOCUS18780</name>
</gene>
<evidence type="ECO:0000313" key="1">
    <source>
        <dbReference type="EMBL" id="CAI2198852.1"/>
    </source>
</evidence>
<dbReference type="Proteomes" id="UP001153678">
    <property type="component" value="Unassembled WGS sequence"/>
</dbReference>
<reference evidence="1" key="1">
    <citation type="submission" date="2022-08" db="EMBL/GenBank/DDBJ databases">
        <authorList>
            <person name="Kallberg Y."/>
            <person name="Tangrot J."/>
            <person name="Rosling A."/>
        </authorList>
    </citation>
    <scope>NUCLEOTIDE SEQUENCE</scope>
    <source>
        <strain evidence="1">Wild A</strain>
    </source>
</reference>
<feature type="non-terminal residue" evidence="1">
    <location>
        <position position="92"/>
    </location>
</feature>
<organism evidence="1 2">
    <name type="scientific">Funneliformis geosporum</name>
    <dbReference type="NCBI Taxonomy" id="1117311"/>
    <lineage>
        <taxon>Eukaryota</taxon>
        <taxon>Fungi</taxon>
        <taxon>Fungi incertae sedis</taxon>
        <taxon>Mucoromycota</taxon>
        <taxon>Glomeromycotina</taxon>
        <taxon>Glomeromycetes</taxon>
        <taxon>Glomerales</taxon>
        <taxon>Glomeraceae</taxon>
        <taxon>Funneliformis</taxon>
    </lineage>
</organism>
<dbReference type="OrthoDB" id="2285535at2759"/>
<protein>
    <submittedName>
        <fullName evidence="1">16797_t:CDS:1</fullName>
    </submittedName>
</protein>
<sequence length="92" mass="10915">HASGPIKQLFAKLKRRCCTRLISEFRNSQICSRYKDRFTYPQCYYALKVCRSNCLTLWNSDVNAARNIRDIFKYMCNNYGCRSHIFTRNNAS</sequence>
<keyword evidence="2" id="KW-1185">Reference proteome</keyword>
<evidence type="ECO:0000313" key="2">
    <source>
        <dbReference type="Proteomes" id="UP001153678"/>
    </source>
</evidence>
<name>A0A9W4TAE9_9GLOM</name>
<dbReference type="EMBL" id="CAMKVN010019693">
    <property type="protein sequence ID" value="CAI2198852.1"/>
    <property type="molecule type" value="Genomic_DNA"/>
</dbReference>
<dbReference type="AlphaFoldDB" id="A0A9W4TAE9"/>
<proteinExistence type="predicted"/>
<accession>A0A9W4TAE9</accession>
<comment type="caution">
    <text evidence="1">The sequence shown here is derived from an EMBL/GenBank/DDBJ whole genome shotgun (WGS) entry which is preliminary data.</text>
</comment>